<dbReference type="EMBL" id="KV419208">
    <property type="protein sequence ID" value="KZP01997.1"/>
    <property type="molecule type" value="Genomic_DNA"/>
</dbReference>
<proteinExistence type="predicted"/>
<evidence type="ECO:0000313" key="1">
    <source>
        <dbReference type="EMBL" id="KZP01997.1"/>
    </source>
</evidence>
<evidence type="ECO:0000313" key="2">
    <source>
        <dbReference type="Proteomes" id="UP000076532"/>
    </source>
</evidence>
<accession>A0A167SK56</accession>
<organism evidence="1 2">
    <name type="scientific">Athelia psychrophila</name>
    <dbReference type="NCBI Taxonomy" id="1759441"/>
    <lineage>
        <taxon>Eukaryota</taxon>
        <taxon>Fungi</taxon>
        <taxon>Dikarya</taxon>
        <taxon>Basidiomycota</taxon>
        <taxon>Agaricomycotina</taxon>
        <taxon>Agaricomycetes</taxon>
        <taxon>Agaricomycetidae</taxon>
        <taxon>Atheliales</taxon>
        <taxon>Atheliaceae</taxon>
        <taxon>Athelia</taxon>
    </lineage>
</organism>
<dbReference type="AlphaFoldDB" id="A0A167SK56"/>
<dbReference type="Proteomes" id="UP000076532">
    <property type="component" value="Unassembled WGS sequence"/>
</dbReference>
<name>A0A167SK56_9AGAM</name>
<protein>
    <submittedName>
        <fullName evidence="1">Uncharacterized protein</fullName>
    </submittedName>
</protein>
<gene>
    <name evidence="1" type="ORF">FIBSPDRAFT_970676</name>
</gene>
<sequence>MPQIDDLDNPPTFNKHEWLGKNKIYSPKNLPYFVVDTCTAETLYSALEAS</sequence>
<reference evidence="1 2" key="1">
    <citation type="journal article" date="2016" name="Mol. Biol. Evol.">
        <title>Comparative Genomics of Early-Diverging Mushroom-Forming Fungi Provides Insights into the Origins of Lignocellulose Decay Capabilities.</title>
        <authorList>
            <person name="Nagy L.G."/>
            <person name="Riley R."/>
            <person name="Tritt A."/>
            <person name="Adam C."/>
            <person name="Daum C."/>
            <person name="Floudas D."/>
            <person name="Sun H."/>
            <person name="Yadav J.S."/>
            <person name="Pangilinan J."/>
            <person name="Larsson K.H."/>
            <person name="Matsuura K."/>
            <person name="Barry K."/>
            <person name="Labutti K."/>
            <person name="Kuo R."/>
            <person name="Ohm R.A."/>
            <person name="Bhattacharya S.S."/>
            <person name="Shirouzu T."/>
            <person name="Yoshinaga Y."/>
            <person name="Martin F.M."/>
            <person name="Grigoriev I.V."/>
            <person name="Hibbett D.S."/>
        </authorList>
    </citation>
    <scope>NUCLEOTIDE SEQUENCE [LARGE SCALE GENOMIC DNA]</scope>
    <source>
        <strain evidence="1 2">CBS 109695</strain>
    </source>
</reference>
<keyword evidence="2" id="KW-1185">Reference proteome</keyword>